<gene>
    <name evidence="2" type="ORF">GCM10009768_02730</name>
</gene>
<proteinExistence type="predicted"/>
<comment type="caution">
    <text evidence="2">The sequence shown here is derived from an EMBL/GenBank/DDBJ whole genome shotgun (WGS) entry which is preliminary data.</text>
</comment>
<dbReference type="SUPFAM" id="SSF51556">
    <property type="entry name" value="Metallo-dependent hydrolases"/>
    <property type="match status" value="1"/>
</dbReference>
<reference evidence="2 3" key="1">
    <citation type="journal article" date="2019" name="Int. J. Syst. Evol. Microbiol.">
        <title>The Global Catalogue of Microorganisms (GCM) 10K type strain sequencing project: providing services to taxonomists for standard genome sequencing and annotation.</title>
        <authorList>
            <consortium name="The Broad Institute Genomics Platform"/>
            <consortium name="The Broad Institute Genome Sequencing Center for Infectious Disease"/>
            <person name="Wu L."/>
            <person name="Ma J."/>
        </authorList>
    </citation>
    <scope>NUCLEOTIDE SEQUENCE [LARGE SCALE GENOMIC DNA]</scope>
    <source>
        <strain evidence="2 3">JCM 14736</strain>
    </source>
</reference>
<dbReference type="PANTHER" id="PTHR22642:SF2">
    <property type="entry name" value="PROTEIN LONG AFTER FAR-RED 3"/>
    <property type="match status" value="1"/>
</dbReference>
<evidence type="ECO:0000259" key="1">
    <source>
        <dbReference type="Pfam" id="PF07969"/>
    </source>
</evidence>
<organism evidence="2 3">
    <name type="scientific">Leucobacter iarius</name>
    <dbReference type="NCBI Taxonomy" id="333963"/>
    <lineage>
        <taxon>Bacteria</taxon>
        <taxon>Bacillati</taxon>
        <taxon>Actinomycetota</taxon>
        <taxon>Actinomycetes</taxon>
        <taxon>Micrococcales</taxon>
        <taxon>Microbacteriaceae</taxon>
        <taxon>Leucobacter</taxon>
    </lineage>
</organism>
<name>A0ABN2L7B4_9MICO</name>
<keyword evidence="3" id="KW-1185">Reference proteome</keyword>
<dbReference type="Pfam" id="PF07969">
    <property type="entry name" value="Amidohydro_3"/>
    <property type="match status" value="1"/>
</dbReference>
<dbReference type="InterPro" id="IPR013108">
    <property type="entry name" value="Amidohydro_3"/>
</dbReference>
<dbReference type="Gene3D" id="3.10.310.70">
    <property type="match status" value="1"/>
</dbReference>
<dbReference type="PANTHER" id="PTHR22642">
    <property type="entry name" value="IMIDAZOLONEPROPIONASE"/>
    <property type="match status" value="1"/>
</dbReference>
<dbReference type="SUPFAM" id="SSF51338">
    <property type="entry name" value="Composite domain of metallo-dependent hydrolases"/>
    <property type="match status" value="1"/>
</dbReference>
<dbReference type="RefSeq" id="WP_344028360.1">
    <property type="nucleotide sequence ID" value="NZ_BAAAOB010000001.1"/>
</dbReference>
<dbReference type="Gene3D" id="3.20.20.140">
    <property type="entry name" value="Metal-dependent hydrolases"/>
    <property type="match status" value="1"/>
</dbReference>
<dbReference type="InterPro" id="IPR032466">
    <property type="entry name" value="Metal_Hydrolase"/>
</dbReference>
<evidence type="ECO:0000313" key="2">
    <source>
        <dbReference type="EMBL" id="GAA1777619.1"/>
    </source>
</evidence>
<evidence type="ECO:0000313" key="3">
    <source>
        <dbReference type="Proteomes" id="UP001500851"/>
    </source>
</evidence>
<dbReference type="EMBL" id="BAAAOB010000001">
    <property type="protein sequence ID" value="GAA1777619.1"/>
    <property type="molecule type" value="Genomic_DNA"/>
</dbReference>
<sequence length="536" mass="56360">MTTPPIDLIVTGARLHALTDIAGAADAIAVSDGRIAAVGSRTEIAALGDDRTERLDFADGTIVPAFTDAHAHPIASVSIPQGTDLSGLLTRAALREALERGAAEQAGNDWFFASGLDPNAFEGAPITNGILTELLGPDRLAHVGMFDGHSALASDALLRLAGITEGRSYPDGSSIVADADGRPTGHVLEFSALNDVRAHLPVRSAEEKARELHTLLGAMAETGITRVHVMDLQDPDAIAILEAAERIAPLPVSLRLSPWCEPGTSDRQVDELIALQGRSGDRWRIGGIKFFIDGTVEGGTAWLETPDIHGENTESVWRDHAAYAARVARFHAAGIPTATHAIGERGIRFVVDTLAGLPAGGPQHRIEHIESVAKDVIDRLGAAGIAASMQPTHCTHYTRADGSDDWSQRLGETRAHRAWCTRDVRDSGAILALGSDFPVAPFNPLEIMADAQLRRPAGAPAVEPVLPEQGLTAREALEGYTTQPGAAVGERSGRVAVGEPASFTVLDVDPLTASPDALAAGRALLTVSEGLVTHRG</sequence>
<feature type="domain" description="Amidohydrolase 3" evidence="1">
    <location>
        <begin position="56"/>
        <end position="533"/>
    </location>
</feature>
<accession>A0ABN2L7B4</accession>
<dbReference type="Proteomes" id="UP001500851">
    <property type="component" value="Unassembled WGS sequence"/>
</dbReference>
<protein>
    <submittedName>
        <fullName evidence="2">Amidohydrolase</fullName>
    </submittedName>
</protein>
<dbReference type="InterPro" id="IPR011059">
    <property type="entry name" value="Metal-dep_hydrolase_composite"/>
</dbReference>
<dbReference type="Gene3D" id="2.30.40.10">
    <property type="entry name" value="Urease, subunit C, domain 1"/>
    <property type="match status" value="1"/>
</dbReference>